<protein>
    <submittedName>
        <fullName evidence="2">Uncharacterized protein</fullName>
    </submittedName>
</protein>
<sequence length="107" mass="12055">MLEVMVFVALGAVYFFVEGSDTSLKEALIAMAFYGIYLIVYLLIEPFPAMTSKYMGQLYGLLPALSFGAILFPHFNQHSPEVVTKAIGWVGLTTAFIILCYFKWLVW</sequence>
<feature type="transmembrane region" description="Helical" evidence="1">
    <location>
        <begin position="29"/>
        <end position="44"/>
    </location>
</feature>
<name>A0ABS2ZXS3_9VIBR</name>
<feature type="transmembrane region" description="Helical" evidence="1">
    <location>
        <begin position="87"/>
        <end position="106"/>
    </location>
</feature>
<feature type="transmembrane region" description="Helical" evidence="1">
    <location>
        <begin position="56"/>
        <end position="75"/>
    </location>
</feature>
<keyword evidence="1" id="KW-0472">Membrane</keyword>
<dbReference type="EMBL" id="JAFHLB010000003">
    <property type="protein sequence ID" value="MBN3576739.1"/>
    <property type="molecule type" value="Genomic_DNA"/>
</dbReference>
<organism evidence="2 3">
    <name type="scientific">Vibrio neptunius</name>
    <dbReference type="NCBI Taxonomy" id="170651"/>
    <lineage>
        <taxon>Bacteria</taxon>
        <taxon>Pseudomonadati</taxon>
        <taxon>Pseudomonadota</taxon>
        <taxon>Gammaproteobacteria</taxon>
        <taxon>Vibrionales</taxon>
        <taxon>Vibrionaceae</taxon>
        <taxon>Vibrio</taxon>
    </lineage>
</organism>
<keyword evidence="1" id="KW-0812">Transmembrane</keyword>
<reference evidence="2 3" key="1">
    <citation type="submission" date="2021-02" db="EMBL/GenBank/DDBJ databases">
        <title>Draft Genome Sequences of 5 Vibrio neptunius Strains Isolated From of Bivalve Hatcheries.</title>
        <authorList>
            <person name="Galvis F."/>
            <person name="Barja J.L."/>
            <person name="Lemos M.L."/>
            <person name="Balado M."/>
        </authorList>
    </citation>
    <scope>NUCLEOTIDE SEQUENCE [LARGE SCALE GENOMIC DNA]</scope>
    <source>
        <strain evidence="2 3">PP-145.98</strain>
    </source>
</reference>
<keyword evidence="1" id="KW-1133">Transmembrane helix</keyword>
<evidence type="ECO:0000313" key="3">
    <source>
        <dbReference type="Proteomes" id="UP000779070"/>
    </source>
</evidence>
<proteinExistence type="predicted"/>
<comment type="caution">
    <text evidence="2">The sequence shown here is derived from an EMBL/GenBank/DDBJ whole genome shotgun (WGS) entry which is preliminary data.</text>
</comment>
<evidence type="ECO:0000256" key="1">
    <source>
        <dbReference type="SAM" id="Phobius"/>
    </source>
</evidence>
<accession>A0ABS2ZXS3</accession>
<keyword evidence="3" id="KW-1185">Reference proteome</keyword>
<dbReference type="Proteomes" id="UP000779070">
    <property type="component" value="Unassembled WGS sequence"/>
</dbReference>
<evidence type="ECO:0000313" key="2">
    <source>
        <dbReference type="EMBL" id="MBN3576739.1"/>
    </source>
</evidence>
<gene>
    <name evidence="2" type="ORF">JYA62_03545</name>
</gene>